<gene>
    <name evidence="2" type="ORF">JYZ213_LOCUS27825</name>
</gene>
<protein>
    <recommendedName>
        <fullName evidence="1">Integrase catalytic domain-containing protein</fullName>
    </recommendedName>
</protein>
<sequence length="997" mass="115290">IVQPTKKCTRSSTGFDVRVKRRSAGKENCDMVHINHRKMSNPVYEETMVVSAVKRVLRSAKVKILFLEMSKAKRCQYLSEAVLKLVYLCLKEHCSLYAEAQITGDEYIRRAYDYVRKHRKDLSIKVHTDDPMFINEKRVALNDLILLTEEEVDKVIMMHYGKRFGCGTRALHDHLNQIYCKVSEAQIVKVTKASDIRGQMHPVFSNKGPKKIIEAKQVFERLQVDLVDLSRRTAFENGVEYRYVLVVVDIFSRFMFLRPLTHKSSVEVCHHLEQIFREHGTPNIIQTDRGTEFHGFFDELCNKRNIKHIRSRAYHPQSQGKVERLNRSWKNKMVYDNLINGNPNWVGNLSLYSEAYNHSKHRGLGNLTPFFVYFGREAVVGTSSNKTMSGEDIEDSYVELNDEEPVSNNILNNSIQAKQDAREKGNEKMQQYYEKQNYYLIYESAKKYTFNNICRSDKVIVKLTGKKYALSKRKNVTRAGTIVQAKHKEALYLIKYEYNNSIQQEWFSVDNITCRTVQEQEERLLIASSKCTNNKTQTEHRAKKMKIAHSENAAIQNKISMVDQPSDNTSSQKKTCLNYSHQNISNYSDNKKISSSISTNNKVSWQSDDEAIVSEQFKDNCLNESEHTELEKSNNGKHVSNKINDTSSNLRFEITHFYPDTLDELQDRKYTENCKECVSCDPAIPYNGGAITEGNLTFVFVATCTLDYFLQFIRLAFLYNDCFRYFLIPEAEQHNIVAQTLLEMQDSLYSLDWNMARFIWVKMIGIVDKELQTQHRFEKTLNSLKVFQNSFNSLSTYDYDMHLFYQYNVHIDIAINLPVRASSRDDDCSHNNNQQITVINAELHQPVIGQYDTRSTENCGAQIIKWSSNIPLSANVELKYLKKTKINDEECTDDESGIYLVCAGQRSRTAPTFINATHPPFLIITNLEEIITTANIPRDIVIDGQKYLLFGTTSYKPGHFIGMILCLDHQQETIVDNLFRTTEGVHVVSRAFYIKSE</sequence>
<reference evidence="2" key="1">
    <citation type="submission" date="2021-02" db="EMBL/GenBank/DDBJ databases">
        <authorList>
            <person name="Nowell W R."/>
        </authorList>
    </citation>
    <scope>NUCLEOTIDE SEQUENCE</scope>
</reference>
<feature type="non-terminal residue" evidence="2">
    <location>
        <position position="1"/>
    </location>
</feature>
<dbReference type="GO" id="GO:0015074">
    <property type="term" value="P:DNA integration"/>
    <property type="evidence" value="ECO:0007669"/>
    <property type="project" value="InterPro"/>
</dbReference>
<dbReference type="PANTHER" id="PTHR37984:SF5">
    <property type="entry name" value="PROTEIN NYNRIN-LIKE"/>
    <property type="match status" value="1"/>
</dbReference>
<dbReference type="GO" id="GO:0003676">
    <property type="term" value="F:nucleic acid binding"/>
    <property type="evidence" value="ECO:0007669"/>
    <property type="project" value="InterPro"/>
</dbReference>
<feature type="domain" description="Integrase catalytic" evidence="1">
    <location>
        <begin position="205"/>
        <end position="377"/>
    </location>
</feature>
<name>A0A814XM10_9BILA</name>
<dbReference type="AlphaFoldDB" id="A0A814XM10"/>
<dbReference type="InterPro" id="IPR036397">
    <property type="entry name" value="RNaseH_sf"/>
</dbReference>
<evidence type="ECO:0000259" key="1">
    <source>
        <dbReference type="PROSITE" id="PS50994"/>
    </source>
</evidence>
<evidence type="ECO:0000313" key="2">
    <source>
        <dbReference type="EMBL" id="CAF1217724.1"/>
    </source>
</evidence>
<dbReference type="Pfam" id="PF00665">
    <property type="entry name" value="rve"/>
    <property type="match status" value="1"/>
</dbReference>
<dbReference type="SUPFAM" id="SSF53098">
    <property type="entry name" value="Ribonuclease H-like"/>
    <property type="match status" value="1"/>
</dbReference>
<proteinExistence type="predicted"/>
<dbReference type="PANTHER" id="PTHR37984">
    <property type="entry name" value="PROTEIN CBG26694"/>
    <property type="match status" value="1"/>
</dbReference>
<dbReference type="EMBL" id="CAJNOG010000394">
    <property type="protein sequence ID" value="CAF1217724.1"/>
    <property type="molecule type" value="Genomic_DNA"/>
</dbReference>
<comment type="caution">
    <text evidence="2">The sequence shown here is derived from an EMBL/GenBank/DDBJ whole genome shotgun (WGS) entry which is preliminary data.</text>
</comment>
<accession>A0A814XM10</accession>
<dbReference type="InterPro" id="IPR001584">
    <property type="entry name" value="Integrase_cat-core"/>
</dbReference>
<dbReference type="Proteomes" id="UP000663845">
    <property type="component" value="Unassembled WGS sequence"/>
</dbReference>
<dbReference type="Gene3D" id="3.30.420.10">
    <property type="entry name" value="Ribonuclease H-like superfamily/Ribonuclease H"/>
    <property type="match status" value="1"/>
</dbReference>
<dbReference type="InterPro" id="IPR012337">
    <property type="entry name" value="RNaseH-like_sf"/>
</dbReference>
<dbReference type="PROSITE" id="PS50994">
    <property type="entry name" value="INTEGRASE"/>
    <property type="match status" value="1"/>
</dbReference>
<evidence type="ECO:0000313" key="3">
    <source>
        <dbReference type="Proteomes" id="UP000663845"/>
    </source>
</evidence>
<organism evidence="2 3">
    <name type="scientific">Adineta steineri</name>
    <dbReference type="NCBI Taxonomy" id="433720"/>
    <lineage>
        <taxon>Eukaryota</taxon>
        <taxon>Metazoa</taxon>
        <taxon>Spiralia</taxon>
        <taxon>Gnathifera</taxon>
        <taxon>Rotifera</taxon>
        <taxon>Eurotatoria</taxon>
        <taxon>Bdelloidea</taxon>
        <taxon>Adinetida</taxon>
        <taxon>Adinetidae</taxon>
        <taxon>Adineta</taxon>
    </lineage>
</organism>
<dbReference type="InterPro" id="IPR050951">
    <property type="entry name" value="Retrovirus_Pol_polyprotein"/>
</dbReference>